<keyword evidence="14" id="KW-1185">Reference proteome</keyword>
<dbReference type="EMBL" id="JADWDJ010000021">
    <property type="protein sequence ID" value="KAG5263636.1"/>
    <property type="molecule type" value="Genomic_DNA"/>
</dbReference>
<feature type="repeat" description="Solcar" evidence="10">
    <location>
        <begin position="60"/>
        <end position="140"/>
    </location>
</feature>
<organism evidence="13 14">
    <name type="scientific">Alosa alosa</name>
    <name type="common">allis shad</name>
    <dbReference type="NCBI Taxonomy" id="278164"/>
    <lineage>
        <taxon>Eukaryota</taxon>
        <taxon>Metazoa</taxon>
        <taxon>Chordata</taxon>
        <taxon>Craniata</taxon>
        <taxon>Vertebrata</taxon>
        <taxon>Euteleostomi</taxon>
        <taxon>Actinopterygii</taxon>
        <taxon>Neopterygii</taxon>
        <taxon>Teleostei</taxon>
        <taxon>Clupei</taxon>
        <taxon>Clupeiformes</taxon>
        <taxon>Clupeoidei</taxon>
        <taxon>Clupeidae</taxon>
        <taxon>Alosa</taxon>
    </lineage>
</organism>
<dbReference type="Gene3D" id="1.50.40.10">
    <property type="entry name" value="Mitochondrial carrier domain"/>
    <property type="match status" value="1"/>
</dbReference>
<dbReference type="InterPro" id="IPR018108">
    <property type="entry name" value="MCP_transmembrane"/>
</dbReference>
<keyword evidence="8" id="KW-0496">Mitochondrion</keyword>
<dbReference type="PANTHER" id="PTHR46131">
    <property type="entry name" value="SD08549P"/>
    <property type="match status" value="1"/>
</dbReference>
<evidence type="ECO:0000256" key="6">
    <source>
        <dbReference type="ARBA" id="ARBA00022792"/>
    </source>
</evidence>
<keyword evidence="9 10" id="KW-0472">Membrane</keyword>
<dbReference type="InterPro" id="IPR023395">
    <property type="entry name" value="MCP_dom_sf"/>
</dbReference>
<comment type="subcellular location">
    <subcellularLocation>
        <location evidence="1">Mitochondrion inner membrane</location>
        <topology evidence="1">Multi-pass membrane protein</topology>
    </subcellularLocation>
</comment>
<name>A0AAV6FTE4_9TELE</name>
<accession>A0AAV6FTE4</accession>
<keyword evidence="12" id="KW-0732">Signal</keyword>
<protein>
    <recommendedName>
        <fullName evidence="15">Mitochondrial carrier protein</fullName>
    </recommendedName>
</protein>
<dbReference type="GO" id="GO:0051724">
    <property type="term" value="F:NAD transmembrane transporter activity"/>
    <property type="evidence" value="ECO:0007669"/>
    <property type="project" value="TreeGrafter"/>
</dbReference>
<keyword evidence="5" id="KW-0677">Repeat</keyword>
<reference evidence="13" key="1">
    <citation type="submission" date="2020-10" db="EMBL/GenBank/DDBJ databases">
        <title>Chromosome-scale genome assembly of the Allis shad, Alosa alosa.</title>
        <authorList>
            <person name="Margot Z."/>
            <person name="Christophe K."/>
            <person name="Cabau C."/>
            <person name="Louis A."/>
            <person name="Berthelot C."/>
            <person name="Parey E."/>
            <person name="Roest Crollius H."/>
            <person name="Montfort J."/>
            <person name="Robinson-Rechavi M."/>
            <person name="Bucao C."/>
            <person name="Bouchez O."/>
            <person name="Gislard M."/>
            <person name="Lluch J."/>
            <person name="Milhes M."/>
            <person name="Lampietro C."/>
            <person name="Lopez Roques C."/>
            <person name="Donnadieu C."/>
            <person name="Braasch I."/>
            <person name="Desvignes T."/>
            <person name="Postlethwait J."/>
            <person name="Bobe J."/>
            <person name="Guiguen Y."/>
        </authorList>
    </citation>
    <scope>NUCLEOTIDE SEQUENCE</scope>
    <source>
        <strain evidence="13">M-15738</strain>
        <tissue evidence="13">Blood</tissue>
    </source>
</reference>
<dbReference type="Pfam" id="PF00153">
    <property type="entry name" value="Mito_carr"/>
    <property type="match status" value="3"/>
</dbReference>
<keyword evidence="7" id="KW-1133">Transmembrane helix</keyword>
<evidence type="ECO:0000256" key="8">
    <source>
        <dbReference type="ARBA" id="ARBA00023128"/>
    </source>
</evidence>
<gene>
    <name evidence="13" type="ORF">AALO_G00266970</name>
</gene>
<evidence type="ECO:0000256" key="5">
    <source>
        <dbReference type="ARBA" id="ARBA00022737"/>
    </source>
</evidence>
<evidence type="ECO:0000256" key="10">
    <source>
        <dbReference type="PROSITE-ProRule" id="PRU00282"/>
    </source>
</evidence>
<proteinExistence type="inferred from homology"/>
<comment type="caution">
    <text evidence="13">The sequence shown here is derived from an EMBL/GenBank/DDBJ whole genome shotgun (WGS) entry which is preliminary data.</text>
</comment>
<evidence type="ECO:0000256" key="2">
    <source>
        <dbReference type="ARBA" id="ARBA00006375"/>
    </source>
</evidence>
<keyword evidence="3 11" id="KW-0813">Transport</keyword>
<keyword evidence="4 10" id="KW-0812">Transmembrane</keyword>
<dbReference type="PROSITE" id="PS50920">
    <property type="entry name" value="SOLCAR"/>
    <property type="match status" value="2"/>
</dbReference>
<dbReference type="PANTHER" id="PTHR46131:SF5">
    <property type="entry name" value="SOLUTE CARRIER FAMILY 25 MEMBER 53"/>
    <property type="match status" value="1"/>
</dbReference>
<feature type="signal peptide" evidence="12">
    <location>
        <begin position="1"/>
        <end position="19"/>
    </location>
</feature>
<evidence type="ECO:0000256" key="12">
    <source>
        <dbReference type="SAM" id="SignalP"/>
    </source>
</evidence>
<feature type="chain" id="PRO_5043966722" description="Mitochondrial carrier protein" evidence="12">
    <location>
        <begin position="20"/>
        <end position="335"/>
    </location>
</feature>
<dbReference type="InterPro" id="IPR052465">
    <property type="entry name" value="Mito_NAD+_Carrier"/>
</dbReference>
<dbReference type="SUPFAM" id="SSF103506">
    <property type="entry name" value="Mitochondrial carrier"/>
    <property type="match status" value="1"/>
</dbReference>
<keyword evidence="6" id="KW-0999">Mitochondrion inner membrane</keyword>
<dbReference type="GO" id="GO:0005743">
    <property type="term" value="C:mitochondrial inner membrane"/>
    <property type="evidence" value="ECO:0007669"/>
    <property type="project" value="UniProtKB-SubCell"/>
</dbReference>
<evidence type="ECO:0000313" key="13">
    <source>
        <dbReference type="EMBL" id="KAG5263636.1"/>
    </source>
</evidence>
<evidence type="ECO:0000313" key="14">
    <source>
        <dbReference type="Proteomes" id="UP000823561"/>
    </source>
</evidence>
<evidence type="ECO:0000256" key="4">
    <source>
        <dbReference type="ARBA" id="ARBA00022692"/>
    </source>
</evidence>
<evidence type="ECO:0000256" key="9">
    <source>
        <dbReference type="ARBA" id="ARBA00023136"/>
    </source>
</evidence>
<evidence type="ECO:0000256" key="3">
    <source>
        <dbReference type="ARBA" id="ARBA00022448"/>
    </source>
</evidence>
<dbReference type="Proteomes" id="UP000823561">
    <property type="component" value="Chromosome 21"/>
</dbReference>
<feature type="repeat" description="Solcar" evidence="10">
    <location>
        <begin position="150"/>
        <end position="236"/>
    </location>
</feature>
<evidence type="ECO:0000256" key="11">
    <source>
        <dbReference type="RuleBase" id="RU000488"/>
    </source>
</evidence>
<dbReference type="AlphaFoldDB" id="A0AAV6FTE4"/>
<sequence length="335" mass="36442">MSRSLLPSASMFIVRVCSALHGKFTVRVEGVQRHLQSEMGQDTVNDGDAATDTYPVTSFHSYLHGGTASLVSTTLTTIATFPLYKIVFRQQLHNTLVREAVAQLYGEGLRKLYRGVAPPLLVRTLQGTLLFGIQDTLQRRSSNLVPEHLPRPLLQAVAGVGTGVVEALVFTPLERVQNVLQNGKNDHRLPTQWSVLVRLSSEPLALGFYRALLPIVARNALGSGIYFGLKNPVRDALHQQGLSPTASSFTSGMVNSLIISLPLYPLSVLVANMQAGVGQEDARGGLKKSARKLWAARQRSVALLYRGGSLVILRSCVSWGITTAIYDRLERSSSG</sequence>
<evidence type="ECO:0000256" key="7">
    <source>
        <dbReference type="ARBA" id="ARBA00022989"/>
    </source>
</evidence>
<evidence type="ECO:0008006" key="15">
    <source>
        <dbReference type="Google" id="ProtNLM"/>
    </source>
</evidence>
<comment type="similarity">
    <text evidence="2 11">Belongs to the mitochondrial carrier (TC 2.A.29) family.</text>
</comment>
<evidence type="ECO:0000256" key="1">
    <source>
        <dbReference type="ARBA" id="ARBA00004448"/>
    </source>
</evidence>